<name>A0A8H7HX78_9AGAM</name>
<dbReference type="AlphaFoldDB" id="A0A8H7HX78"/>
<comment type="caution">
    <text evidence="2">The sequence shown here is derived from an EMBL/GenBank/DDBJ whole genome shotgun (WGS) entry which is preliminary data.</text>
</comment>
<dbReference type="EMBL" id="JACYCD010000049">
    <property type="protein sequence ID" value="KAF8708092.1"/>
    <property type="molecule type" value="Genomic_DNA"/>
</dbReference>
<dbReference type="OrthoDB" id="21629at2759"/>
<proteinExistence type="predicted"/>
<protein>
    <submittedName>
        <fullName evidence="2">Uncharacterized protein</fullName>
    </submittedName>
</protein>
<evidence type="ECO:0000313" key="3">
    <source>
        <dbReference type="Proteomes" id="UP000602905"/>
    </source>
</evidence>
<evidence type="ECO:0000256" key="1">
    <source>
        <dbReference type="SAM" id="MobiDB-lite"/>
    </source>
</evidence>
<feature type="region of interest" description="Disordered" evidence="1">
    <location>
        <begin position="1"/>
        <end position="44"/>
    </location>
</feature>
<organism evidence="2 3">
    <name type="scientific">Rhizoctonia solani</name>
    <dbReference type="NCBI Taxonomy" id="456999"/>
    <lineage>
        <taxon>Eukaryota</taxon>
        <taxon>Fungi</taxon>
        <taxon>Dikarya</taxon>
        <taxon>Basidiomycota</taxon>
        <taxon>Agaricomycotina</taxon>
        <taxon>Agaricomycetes</taxon>
        <taxon>Cantharellales</taxon>
        <taxon>Ceratobasidiaceae</taxon>
        <taxon>Rhizoctonia</taxon>
    </lineage>
</organism>
<accession>A0A8H7HX78</accession>
<gene>
    <name evidence="2" type="ORF">RHS03_03398</name>
</gene>
<reference evidence="2" key="1">
    <citation type="submission" date="2020-09" db="EMBL/GenBank/DDBJ databases">
        <title>Comparative genome analyses of four rice-infecting Rhizoctonia solani isolates reveal extensive enrichment of homogalacturonan modification genes.</title>
        <authorList>
            <person name="Lee D.-Y."/>
            <person name="Jeon J."/>
            <person name="Kim K.-T."/>
            <person name="Cheong K."/>
            <person name="Song H."/>
            <person name="Choi G."/>
            <person name="Ko J."/>
            <person name="Opiyo S.O."/>
            <person name="Zuo S."/>
            <person name="Madhav S."/>
            <person name="Lee Y.-H."/>
            <person name="Wang G.-L."/>
        </authorList>
    </citation>
    <scope>NUCLEOTIDE SEQUENCE</scope>
    <source>
        <strain evidence="2">AG1-IA WGL</strain>
    </source>
</reference>
<sequence length="154" mass="15404">MPSRGSVGDIPNRAITRPIGTSGARRSPSPERHPLGSKALAADDDEVVTPISRRNTTVSWGSAPGVGMLPPVGIAVGTIGPPPGSIGSPVPIGVGAPGSGQGPGLVGAPVLAPPHLGSPWTPAPAPPTAVPRPPMWQPNGNPWGQFPAVPFAER</sequence>
<feature type="non-terminal residue" evidence="2">
    <location>
        <position position="1"/>
    </location>
</feature>
<feature type="compositionally biased region" description="Pro residues" evidence="1">
    <location>
        <begin position="121"/>
        <end position="136"/>
    </location>
</feature>
<feature type="compositionally biased region" description="Gly residues" evidence="1">
    <location>
        <begin position="95"/>
        <end position="105"/>
    </location>
</feature>
<evidence type="ECO:0000313" key="2">
    <source>
        <dbReference type="EMBL" id="KAF8708092.1"/>
    </source>
</evidence>
<dbReference type="Proteomes" id="UP000602905">
    <property type="component" value="Unassembled WGS sequence"/>
</dbReference>
<feature type="region of interest" description="Disordered" evidence="1">
    <location>
        <begin position="90"/>
        <end position="154"/>
    </location>
</feature>